<proteinExistence type="predicted"/>
<protein>
    <submittedName>
        <fullName evidence="1">Uncharacterized protein</fullName>
    </submittedName>
</protein>
<sequence>MKIRPFWVILVLTGILWVANLAYAQSQKLDQPIFVDHYVDMWWEESPFLQFYYLANKEDRSIVQSVELGDWLGSPEWGIDSEIAEVDQFGRYSLRRVTVQFNHLPEIQEQQIFHEVTVHFSESPSTVAQIGRIVVHPPSDGTSPFNDNTHSSGDYDKSQLIPGEVVTVESIHTSFDDLLQNQFFMKAYSPKLRLLSKPLADGMRDFKEKYWQEAPGVDVRTVEFPFELQQGEPLIVSSTADLKFRAVMDIDIEIIGETATKEPFKEKVGYISYPQFTKQEIQQLIEKRTKAVPNE</sequence>
<name>A0A1T4YAU5_9BACL</name>
<dbReference type="RefSeq" id="WP_078817621.1">
    <property type="nucleotide sequence ID" value="NZ_FUYJ01000003.1"/>
</dbReference>
<evidence type="ECO:0000313" key="2">
    <source>
        <dbReference type="Proteomes" id="UP000190042"/>
    </source>
</evidence>
<accession>A0A1T4YAU5</accession>
<keyword evidence="2" id="KW-1185">Reference proteome</keyword>
<dbReference type="AlphaFoldDB" id="A0A1T4YAU5"/>
<reference evidence="2" key="1">
    <citation type="submission" date="2017-02" db="EMBL/GenBank/DDBJ databases">
        <authorList>
            <person name="Varghese N."/>
            <person name="Submissions S."/>
        </authorList>
    </citation>
    <scope>NUCLEOTIDE SEQUENCE [LARGE SCALE GENOMIC DNA]</scope>
    <source>
        <strain evidence="2">DSM 23966</strain>
    </source>
</reference>
<evidence type="ECO:0000313" key="1">
    <source>
        <dbReference type="EMBL" id="SKA98793.1"/>
    </source>
</evidence>
<organism evidence="1 2">
    <name type="scientific">Sporosarcina newyorkensis</name>
    <dbReference type="NCBI Taxonomy" id="759851"/>
    <lineage>
        <taxon>Bacteria</taxon>
        <taxon>Bacillati</taxon>
        <taxon>Bacillota</taxon>
        <taxon>Bacilli</taxon>
        <taxon>Bacillales</taxon>
        <taxon>Caryophanaceae</taxon>
        <taxon>Sporosarcina</taxon>
    </lineage>
</organism>
<gene>
    <name evidence="1" type="ORF">SAMN04244570_2175</name>
</gene>
<dbReference type="Proteomes" id="UP000190042">
    <property type="component" value="Unassembled WGS sequence"/>
</dbReference>
<dbReference type="EMBL" id="FUYJ01000003">
    <property type="protein sequence ID" value="SKA98793.1"/>
    <property type="molecule type" value="Genomic_DNA"/>
</dbReference>